<organism evidence="1 2">
    <name type="scientific">Endocarpon pusillum (strain Z07020 / HMAS-L-300199)</name>
    <name type="common">Lichen-forming fungus</name>
    <dbReference type="NCBI Taxonomy" id="1263415"/>
    <lineage>
        <taxon>Eukaryota</taxon>
        <taxon>Fungi</taxon>
        <taxon>Dikarya</taxon>
        <taxon>Ascomycota</taxon>
        <taxon>Pezizomycotina</taxon>
        <taxon>Eurotiomycetes</taxon>
        <taxon>Chaetothyriomycetidae</taxon>
        <taxon>Verrucariales</taxon>
        <taxon>Verrucariaceae</taxon>
        <taxon>Endocarpon</taxon>
    </lineage>
</organism>
<dbReference type="Gene3D" id="2.40.160.20">
    <property type="match status" value="1"/>
</dbReference>
<dbReference type="eggNOG" id="ENOG502S915">
    <property type="taxonomic scope" value="Eukaryota"/>
</dbReference>
<accession>U1GAX0</accession>
<dbReference type="RefSeq" id="XP_007799773.1">
    <property type="nucleotide sequence ID" value="XM_007801582.1"/>
</dbReference>
<sequence>MSDFPTLEPAFTIQVVIDPPMGIGSASRGTPLTVVPMLGGTMKSESGFSPAVDAKFKGVGNDYIHNDPTGKHIRLNAHGVLETSDRAVRLHNSASCRWLLMYHFQLIYLNYTGIVEVTPALGAILGGSSEANTTPYGTSFTHLTFETGSEKYKELETSVFVAAGHFIFEKDKPVVVEYKVSRVKHTSS</sequence>
<dbReference type="GeneID" id="19235863"/>
<dbReference type="Pfam" id="PF11578">
    <property type="entry name" value="DUF3237"/>
    <property type="match status" value="1"/>
</dbReference>
<keyword evidence="2" id="KW-1185">Reference proteome</keyword>
<dbReference type="Proteomes" id="UP000019373">
    <property type="component" value="Unassembled WGS sequence"/>
</dbReference>
<name>U1GAX0_ENDPU</name>
<reference evidence="2" key="1">
    <citation type="journal article" date="2014" name="BMC Genomics">
        <title>Genome characteristics reveal the impact of lichenization on lichen-forming fungus Endocarpon pusillum Hedwig (Verrucariales, Ascomycota).</title>
        <authorList>
            <person name="Wang Y.-Y."/>
            <person name="Liu B."/>
            <person name="Zhang X.-Y."/>
            <person name="Zhou Q.-M."/>
            <person name="Zhang T."/>
            <person name="Li H."/>
            <person name="Yu Y.-F."/>
            <person name="Zhang X.-L."/>
            <person name="Hao X.-Y."/>
            <person name="Wang M."/>
            <person name="Wang L."/>
            <person name="Wei J.-C."/>
        </authorList>
    </citation>
    <scope>NUCLEOTIDE SEQUENCE [LARGE SCALE GENOMIC DNA]</scope>
    <source>
        <strain evidence="2">Z07020 / HMAS-L-300199</strain>
    </source>
</reference>
<dbReference type="OMA" id="NSFTHFT"/>
<dbReference type="HOGENOM" id="CLU_096872_1_0_1"/>
<dbReference type="OrthoDB" id="2544694at2759"/>
<dbReference type="EMBL" id="KE720872">
    <property type="protein sequence ID" value="ERF74672.1"/>
    <property type="molecule type" value="Genomic_DNA"/>
</dbReference>
<evidence type="ECO:0000313" key="2">
    <source>
        <dbReference type="Proteomes" id="UP000019373"/>
    </source>
</evidence>
<dbReference type="AlphaFoldDB" id="U1GAX0"/>
<proteinExistence type="predicted"/>
<evidence type="ECO:0000313" key="1">
    <source>
        <dbReference type="EMBL" id="ERF74672.1"/>
    </source>
</evidence>
<protein>
    <submittedName>
        <fullName evidence="1">Uncharacterized protein</fullName>
    </submittedName>
</protein>
<gene>
    <name evidence="1" type="ORF">EPUS_00802</name>
</gene>